<feature type="transmembrane region" description="Helical" evidence="1">
    <location>
        <begin position="7"/>
        <end position="31"/>
    </location>
</feature>
<evidence type="ECO:0000313" key="2">
    <source>
        <dbReference type="EMBL" id="QHT14037.1"/>
    </source>
</evidence>
<feature type="transmembrane region" description="Helical" evidence="1">
    <location>
        <begin position="37"/>
        <end position="56"/>
    </location>
</feature>
<evidence type="ECO:0000256" key="1">
    <source>
        <dbReference type="SAM" id="Phobius"/>
    </source>
</evidence>
<sequence length="63" mass="7206">MEGGFQTFFMIMLFYILLSYVIGPMFFYYFVNKSLMSAGNGFAAGSVLSIILWYTFGSKMINK</sequence>
<name>A0A6C0DC14_9ZZZZ</name>
<protein>
    <submittedName>
        <fullName evidence="2">Uncharacterized protein</fullName>
    </submittedName>
</protein>
<proteinExistence type="predicted"/>
<keyword evidence="1" id="KW-1133">Transmembrane helix</keyword>
<dbReference type="EMBL" id="MN739578">
    <property type="protein sequence ID" value="QHT14037.1"/>
    <property type="molecule type" value="Genomic_DNA"/>
</dbReference>
<organism evidence="2">
    <name type="scientific">viral metagenome</name>
    <dbReference type="NCBI Taxonomy" id="1070528"/>
    <lineage>
        <taxon>unclassified sequences</taxon>
        <taxon>metagenomes</taxon>
        <taxon>organismal metagenomes</taxon>
    </lineage>
</organism>
<keyword evidence="1" id="KW-0812">Transmembrane</keyword>
<keyword evidence="1" id="KW-0472">Membrane</keyword>
<reference evidence="2" key="1">
    <citation type="journal article" date="2020" name="Nature">
        <title>Giant virus diversity and host interactions through global metagenomics.</title>
        <authorList>
            <person name="Schulz F."/>
            <person name="Roux S."/>
            <person name="Paez-Espino D."/>
            <person name="Jungbluth S."/>
            <person name="Walsh D.A."/>
            <person name="Denef V.J."/>
            <person name="McMahon K.D."/>
            <person name="Konstantinidis K.T."/>
            <person name="Eloe-Fadrosh E.A."/>
            <person name="Kyrpides N.C."/>
            <person name="Woyke T."/>
        </authorList>
    </citation>
    <scope>NUCLEOTIDE SEQUENCE</scope>
    <source>
        <strain evidence="2">GVMAG-M-3300023174-134</strain>
    </source>
</reference>
<dbReference type="AlphaFoldDB" id="A0A6C0DC14"/>
<accession>A0A6C0DC14</accession>